<name>A0A7V6A5Z5_9BACT</name>
<sequence>MAKQKRYCYSFEEGDGKNKKLLGGKGAGLCSMTQIGLPVPPGFVITTEANVDYLEQGNHFPDGLMDEVHEYMEALEKKTGKGFGDPNKPLLVSVRSGSALSMPGMMDTILNLGLNDETAKGLAKLTGDERFVYDAYRRFLQLFGKIGLGVPDAEFDAIFEEIKEKYHAAVDTELDAQALHEGVERFKEVIKKNTGRPFPQDPWAQLFLAIEGVFKSWMGKRAVDYRRQFNITKEMAHGTAVNICTMVFGNMGNDSATGVGFTRDPGTGENVLYGDYLINAQGEDVVAGIRTPRPLKELRTDMPEIYKQLEKLRSTLEHHYREVQDFEFTIEKGKLYMLQTRNGKMNAWALCKTSVDMVKEGLISEEEALLRIDPDFLEQFLHRRIDPDFKQEPLAVGIPASPGAATGKVVFDADRAEHLGNQGEKVILTRVETKPEDIHGFFAAQGILTSRGGKTSHAAVVGRGMGKPCVSGAEGLDINYDLKEARVGGVTIKEGDIITIDGTAGAVFLGAVPMLDPDLPSSLKTLMEWADKYAKIQVYANADTPDMAQKAREHGAMGVGLCRTERMFNEADRLPLMRNMILADTPEERKRWADKLLPMQRGDFVEIFKAMNGLPVTIRLLDPPLHEFLPTIEELVNEINRLKEFRQIMYALEQLPGTVAMLDPELYKQMPSIETMIKEFANYRAKGLDQKLLQQKEQVLRRVRVLHEYNPMLGNRGVRCGISFPEIYDMQVQAIFEAAAIALREKVDVRPEIMIPNVCTVQELLWVKPRVEHIHKDVEKRYNVKIKYKFGTMVEIARACLRASRIATVAEFFSFGTNDLTQGTFSFSREDAENKFLPIYNTEKILLHNPFEILDELGVGRLMQIAVTEGRQTRPDLKIGICGEHGGQPQAIEFCHRIGLNYVSCSPMRIPIARMAAAHAAIKEKKGIAPVARAL</sequence>
<dbReference type="InterPro" id="IPR036637">
    <property type="entry name" value="Phosphohistidine_dom_sf"/>
</dbReference>
<feature type="binding site" evidence="14">
    <location>
        <position position="563"/>
    </location>
    <ligand>
        <name>substrate</name>
    </ligand>
</feature>
<keyword evidence="10" id="KW-0067">ATP-binding</keyword>
<dbReference type="Gene3D" id="3.30.1490.20">
    <property type="entry name" value="ATP-grasp fold, A domain"/>
    <property type="match status" value="1"/>
</dbReference>
<evidence type="ECO:0000256" key="3">
    <source>
        <dbReference type="ARBA" id="ARBA00007837"/>
    </source>
</evidence>
<dbReference type="Pfam" id="PF00391">
    <property type="entry name" value="PEP-utilizers"/>
    <property type="match status" value="1"/>
</dbReference>
<gene>
    <name evidence="19" type="primary">ppdK</name>
    <name evidence="19" type="ORF">ENV52_14555</name>
</gene>
<evidence type="ECO:0000256" key="2">
    <source>
        <dbReference type="ARBA" id="ARBA00003144"/>
    </source>
</evidence>
<comment type="function">
    <text evidence="2">Catalyzes the reversible phosphorylation of pyruvate and phosphate.</text>
</comment>
<feature type="active site" description="Proton donor" evidence="13">
    <location>
        <position position="882"/>
    </location>
</feature>
<evidence type="ECO:0000256" key="9">
    <source>
        <dbReference type="ARBA" id="ARBA00022777"/>
    </source>
</evidence>
<dbReference type="InterPro" id="IPR002192">
    <property type="entry name" value="PPDK_AMP/ATP-bd"/>
</dbReference>
<organism evidence="19">
    <name type="scientific">Desulfobacca acetoxidans</name>
    <dbReference type="NCBI Taxonomy" id="60893"/>
    <lineage>
        <taxon>Bacteria</taxon>
        <taxon>Pseudomonadati</taxon>
        <taxon>Thermodesulfobacteriota</taxon>
        <taxon>Desulfobaccia</taxon>
        <taxon>Desulfobaccales</taxon>
        <taxon>Desulfobaccaceae</taxon>
        <taxon>Desulfobacca</taxon>
    </lineage>
</organism>
<dbReference type="PIRSF" id="PIRSF000853">
    <property type="entry name" value="PPDK"/>
    <property type="match status" value="1"/>
</dbReference>
<evidence type="ECO:0000256" key="11">
    <source>
        <dbReference type="ARBA" id="ARBA00022842"/>
    </source>
</evidence>
<dbReference type="InterPro" id="IPR008279">
    <property type="entry name" value="PEP-util_enz_mobile_dom"/>
</dbReference>
<dbReference type="Gene3D" id="1.10.189.10">
    <property type="entry name" value="Pyruvate Phosphate Dikinase, domain 2"/>
    <property type="match status" value="1"/>
</dbReference>
<dbReference type="SUPFAM" id="SSF56059">
    <property type="entry name" value="Glutathione synthetase ATP-binding domain-like"/>
    <property type="match status" value="1"/>
</dbReference>
<feature type="domain" description="PEP-utilising enzyme C-terminal" evidence="18">
    <location>
        <begin position="633"/>
        <end position="920"/>
    </location>
</feature>
<feature type="binding site" evidence="14">
    <location>
        <position position="819"/>
    </location>
    <ligand>
        <name>substrate</name>
    </ligand>
</feature>
<dbReference type="EMBL" id="DTGR01000221">
    <property type="protein sequence ID" value="HHS30907.1"/>
    <property type="molecule type" value="Genomic_DNA"/>
</dbReference>
<dbReference type="NCBIfam" id="TIGR01828">
    <property type="entry name" value="pyru_phos_dikin"/>
    <property type="match status" value="1"/>
</dbReference>
<dbReference type="InterPro" id="IPR040442">
    <property type="entry name" value="Pyrv_kinase-like_dom_sf"/>
</dbReference>
<dbReference type="GO" id="GO:0016301">
    <property type="term" value="F:kinase activity"/>
    <property type="evidence" value="ECO:0007669"/>
    <property type="project" value="UniProtKB-UniRule"/>
</dbReference>
<evidence type="ECO:0000256" key="5">
    <source>
        <dbReference type="ARBA" id="ARBA00020138"/>
    </source>
</evidence>
<evidence type="ECO:0000256" key="10">
    <source>
        <dbReference type="ARBA" id="ARBA00022840"/>
    </source>
</evidence>
<feature type="domain" description="Pyruvate phosphate dikinase AMP/ATP-binding" evidence="17">
    <location>
        <begin position="59"/>
        <end position="292"/>
    </location>
</feature>
<protein>
    <recommendedName>
        <fullName evidence="5 12">Pyruvate, phosphate dikinase</fullName>
        <ecNumber evidence="4 12">2.7.9.1</ecNumber>
    </recommendedName>
</protein>
<evidence type="ECO:0000256" key="7">
    <source>
        <dbReference type="ARBA" id="ARBA00022723"/>
    </source>
</evidence>
<dbReference type="Gene3D" id="3.50.30.10">
    <property type="entry name" value="Phosphohistidine domain"/>
    <property type="match status" value="1"/>
</dbReference>
<dbReference type="Gene3D" id="3.30.470.20">
    <property type="entry name" value="ATP-grasp fold, B domain"/>
    <property type="match status" value="1"/>
</dbReference>
<feature type="binding site" evidence="14">
    <location>
        <position position="818"/>
    </location>
    <ligand>
        <name>substrate</name>
    </ligand>
</feature>
<evidence type="ECO:0000256" key="13">
    <source>
        <dbReference type="PIRSR" id="PIRSR000853-1"/>
    </source>
</evidence>
<dbReference type="InterPro" id="IPR015813">
    <property type="entry name" value="Pyrv/PenolPyrv_kinase-like_dom"/>
</dbReference>
<dbReference type="Pfam" id="PF02896">
    <property type="entry name" value="PEP-utilizers_C"/>
    <property type="match status" value="1"/>
</dbReference>
<dbReference type="InterPro" id="IPR023151">
    <property type="entry name" value="PEP_util_CS"/>
</dbReference>
<feature type="domain" description="Pyruvate phosphate dikinase AMP/ATP-binding" evidence="17">
    <location>
        <begin position="20"/>
        <end position="57"/>
    </location>
</feature>
<feature type="domain" description="Pyruvate phosphate dikinase AMP/ATP-binding" evidence="17">
    <location>
        <begin position="307"/>
        <end position="347"/>
    </location>
</feature>
<dbReference type="AlphaFoldDB" id="A0A7V6A5Z5"/>
<evidence type="ECO:0000313" key="19">
    <source>
        <dbReference type="EMBL" id="HHS30907.1"/>
    </source>
</evidence>
<dbReference type="PANTHER" id="PTHR22931">
    <property type="entry name" value="PHOSPHOENOLPYRUVATE DIKINASE-RELATED"/>
    <property type="match status" value="1"/>
</dbReference>
<evidence type="ECO:0000259" key="16">
    <source>
        <dbReference type="Pfam" id="PF00391"/>
    </source>
</evidence>
<dbReference type="InterPro" id="IPR013815">
    <property type="entry name" value="ATP_grasp_subdomain_1"/>
</dbReference>
<dbReference type="PROSITE" id="PS00742">
    <property type="entry name" value="PEP_ENZYMES_2"/>
    <property type="match status" value="1"/>
</dbReference>
<feature type="binding site" evidence="15">
    <location>
        <position position="795"/>
    </location>
    <ligand>
        <name>Mg(2+)</name>
        <dbReference type="ChEBI" id="CHEBI:18420"/>
    </ligand>
</feature>
<evidence type="ECO:0000256" key="6">
    <source>
        <dbReference type="ARBA" id="ARBA00022679"/>
    </source>
</evidence>
<comment type="similarity">
    <text evidence="3 12">Belongs to the PEP-utilizing enzyme family.</text>
</comment>
<comment type="cofactor">
    <cofactor evidence="1 12 15">
        <name>Mg(2+)</name>
        <dbReference type="ChEBI" id="CHEBI:18420"/>
    </cofactor>
</comment>
<evidence type="ECO:0000256" key="1">
    <source>
        <dbReference type="ARBA" id="ARBA00001946"/>
    </source>
</evidence>
<dbReference type="GO" id="GO:0005524">
    <property type="term" value="F:ATP binding"/>
    <property type="evidence" value="ECO:0007669"/>
    <property type="project" value="UniProtKB-UniRule"/>
</dbReference>
<dbReference type="InterPro" id="IPR000121">
    <property type="entry name" value="PEP_util_C"/>
</dbReference>
<comment type="catalytic activity">
    <reaction evidence="12">
        <text>pyruvate + phosphate + ATP = phosphoenolpyruvate + AMP + diphosphate + H(+)</text>
        <dbReference type="Rhea" id="RHEA:10756"/>
        <dbReference type="ChEBI" id="CHEBI:15361"/>
        <dbReference type="ChEBI" id="CHEBI:15378"/>
        <dbReference type="ChEBI" id="CHEBI:30616"/>
        <dbReference type="ChEBI" id="CHEBI:33019"/>
        <dbReference type="ChEBI" id="CHEBI:43474"/>
        <dbReference type="ChEBI" id="CHEBI:58702"/>
        <dbReference type="ChEBI" id="CHEBI:456215"/>
        <dbReference type="EC" id="2.7.9.1"/>
    </reaction>
</comment>
<dbReference type="InterPro" id="IPR010121">
    <property type="entry name" value="Pyruvate_phosphate_dikinase"/>
</dbReference>
<evidence type="ECO:0000256" key="4">
    <source>
        <dbReference type="ARBA" id="ARBA00011994"/>
    </source>
</evidence>
<dbReference type="Gene3D" id="1.20.80.30">
    <property type="match status" value="1"/>
</dbReference>
<feature type="binding site" evidence="14">
    <location>
        <position position="619"/>
    </location>
    <ligand>
        <name>substrate</name>
    </ligand>
</feature>
<evidence type="ECO:0000256" key="12">
    <source>
        <dbReference type="PIRNR" id="PIRNR000853"/>
    </source>
</evidence>
<keyword evidence="11 15" id="KW-0460">Magnesium</keyword>
<evidence type="ECO:0000256" key="14">
    <source>
        <dbReference type="PIRSR" id="PIRSR000853-2"/>
    </source>
</evidence>
<proteinExistence type="inferred from homology"/>
<dbReference type="GO" id="GO:0050242">
    <property type="term" value="F:pyruvate, phosphate dikinase activity"/>
    <property type="evidence" value="ECO:0007669"/>
    <property type="project" value="UniProtKB-UniRule"/>
</dbReference>
<accession>A0A7V6A5Z5</accession>
<dbReference type="Gene3D" id="3.20.20.60">
    <property type="entry name" value="Phosphoenolpyruvate-binding domains"/>
    <property type="match status" value="2"/>
</dbReference>
<keyword evidence="9 19" id="KW-0418">Kinase</keyword>
<dbReference type="NCBIfam" id="NF004531">
    <property type="entry name" value="PRK05878.1"/>
    <property type="match status" value="1"/>
</dbReference>
<keyword evidence="8" id="KW-0547">Nucleotide-binding</keyword>
<comment type="caution">
    <text evidence="19">The sequence shown here is derived from an EMBL/GenBank/DDBJ whole genome shotgun (WGS) entry which is preliminary data.</text>
</comment>
<dbReference type="SUPFAM" id="SSF51621">
    <property type="entry name" value="Phosphoenolpyruvate/pyruvate domain"/>
    <property type="match status" value="1"/>
</dbReference>
<evidence type="ECO:0000256" key="8">
    <source>
        <dbReference type="ARBA" id="ARBA00022741"/>
    </source>
</evidence>
<dbReference type="GO" id="GO:0046872">
    <property type="term" value="F:metal ion binding"/>
    <property type="evidence" value="ECO:0007669"/>
    <property type="project" value="UniProtKB-UniRule"/>
</dbReference>
<dbReference type="SUPFAM" id="SSF52009">
    <property type="entry name" value="Phosphohistidine domain"/>
    <property type="match status" value="1"/>
</dbReference>
<feature type="binding site" evidence="14">
    <location>
        <position position="816"/>
    </location>
    <ligand>
        <name>substrate</name>
    </ligand>
</feature>
<keyword evidence="7 15" id="KW-0479">Metal-binding</keyword>
<evidence type="ECO:0000256" key="15">
    <source>
        <dbReference type="PIRSR" id="PIRSR000853-3"/>
    </source>
</evidence>
<dbReference type="Pfam" id="PF01326">
    <property type="entry name" value="PPDK_N"/>
    <property type="match status" value="3"/>
</dbReference>
<keyword evidence="6 19" id="KW-0808">Transferase</keyword>
<feature type="active site" description="Tele-phosphohistidine intermediate" evidence="13">
    <location>
        <position position="457"/>
    </location>
</feature>
<evidence type="ECO:0000259" key="18">
    <source>
        <dbReference type="Pfam" id="PF02896"/>
    </source>
</evidence>
<feature type="binding site" evidence="14">
    <location>
        <position position="795"/>
    </location>
    <ligand>
        <name>substrate</name>
    </ligand>
</feature>
<keyword evidence="19" id="KW-0670">Pyruvate</keyword>
<feature type="binding site" evidence="14">
    <location>
        <position position="817"/>
    </location>
    <ligand>
        <name>substrate</name>
    </ligand>
</feature>
<evidence type="ECO:0000259" key="17">
    <source>
        <dbReference type="Pfam" id="PF01326"/>
    </source>
</evidence>
<dbReference type="EC" id="2.7.9.1" evidence="4 12"/>
<feature type="binding site" evidence="15">
    <location>
        <position position="819"/>
    </location>
    <ligand>
        <name>Mg(2+)</name>
        <dbReference type="ChEBI" id="CHEBI:18420"/>
    </ligand>
</feature>
<reference evidence="19" key="1">
    <citation type="journal article" date="2020" name="mSystems">
        <title>Genome- and Community-Level Interaction Insights into Carbon Utilization and Element Cycling Functions of Hydrothermarchaeota in Hydrothermal Sediment.</title>
        <authorList>
            <person name="Zhou Z."/>
            <person name="Liu Y."/>
            <person name="Xu W."/>
            <person name="Pan J."/>
            <person name="Luo Z.H."/>
            <person name="Li M."/>
        </authorList>
    </citation>
    <scope>NUCLEOTIDE SEQUENCE [LARGE SCALE GENOMIC DNA]</scope>
    <source>
        <strain evidence="19">SpSt-767</strain>
    </source>
</reference>
<dbReference type="PANTHER" id="PTHR22931:SF9">
    <property type="entry name" value="PYRUVATE, PHOSPHATE DIKINASE 1, CHLOROPLASTIC"/>
    <property type="match status" value="1"/>
</dbReference>
<feature type="domain" description="PEP-utilising enzyme mobile" evidence="16">
    <location>
        <begin position="424"/>
        <end position="505"/>
    </location>
</feature>